<dbReference type="EMBL" id="ML002285">
    <property type="protein sequence ID" value="RKP39262.1"/>
    <property type="molecule type" value="Genomic_DNA"/>
</dbReference>
<keyword evidence="9" id="KW-1185">Reference proteome</keyword>
<dbReference type="GO" id="GO:0005739">
    <property type="term" value="C:mitochondrion"/>
    <property type="evidence" value="ECO:0007669"/>
    <property type="project" value="TreeGrafter"/>
</dbReference>
<dbReference type="InterPro" id="IPR036565">
    <property type="entry name" value="Mur-like_cat_sf"/>
</dbReference>
<dbReference type="InterPro" id="IPR001645">
    <property type="entry name" value="Folylpolyglutamate_synth"/>
</dbReference>
<feature type="domain" description="Mur ligase central" evidence="7">
    <location>
        <begin position="34"/>
        <end position="261"/>
    </location>
</feature>
<name>A0A4Q0A1T7_9FUNG</name>
<keyword evidence="6" id="KW-0460">Magnesium</keyword>
<evidence type="ECO:0000256" key="6">
    <source>
        <dbReference type="ARBA" id="ARBA00022842"/>
    </source>
</evidence>
<proteinExistence type="inferred from homology"/>
<dbReference type="InterPro" id="IPR036615">
    <property type="entry name" value="Mur_ligase_C_dom_sf"/>
</dbReference>
<dbReference type="GO" id="GO:0005524">
    <property type="term" value="F:ATP binding"/>
    <property type="evidence" value="ECO:0007669"/>
    <property type="project" value="UniProtKB-KW"/>
</dbReference>
<dbReference type="InterPro" id="IPR013221">
    <property type="entry name" value="Mur_ligase_cen"/>
</dbReference>
<evidence type="ECO:0000256" key="1">
    <source>
        <dbReference type="ARBA" id="ARBA00008276"/>
    </source>
</evidence>
<evidence type="ECO:0000256" key="4">
    <source>
        <dbReference type="ARBA" id="ARBA00022741"/>
    </source>
</evidence>
<dbReference type="NCBIfam" id="TIGR01499">
    <property type="entry name" value="folC"/>
    <property type="match status" value="1"/>
</dbReference>
<dbReference type="PANTHER" id="PTHR11136:SF0">
    <property type="entry name" value="DIHYDROFOLATE SYNTHETASE-RELATED"/>
    <property type="match status" value="1"/>
</dbReference>
<keyword evidence="5" id="KW-0067">ATP-binding</keyword>
<dbReference type="UniPathway" id="UPA00850"/>
<dbReference type="Pfam" id="PF08245">
    <property type="entry name" value="Mur_ligase_M"/>
    <property type="match status" value="1"/>
</dbReference>
<accession>A0A4Q0A1T7</accession>
<dbReference type="PANTHER" id="PTHR11136">
    <property type="entry name" value="FOLYLPOLYGLUTAMATE SYNTHASE-RELATED"/>
    <property type="match status" value="1"/>
</dbReference>
<dbReference type="Gene3D" id="3.90.190.20">
    <property type="entry name" value="Mur ligase, C-terminal domain"/>
    <property type="match status" value="1"/>
</dbReference>
<dbReference type="Gene3D" id="3.40.1190.10">
    <property type="entry name" value="Mur-like, catalytic domain"/>
    <property type="match status" value="1"/>
</dbReference>
<evidence type="ECO:0000313" key="9">
    <source>
        <dbReference type="Proteomes" id="UP000268162"/>
    </source>
</evidence>
<dbReference type="SUPFAM" id="SSF53623">
    <property type="entry name" value="MurD-like peptide ligases, catalytic domain"/>
    <property type="match status" value="1"/>
</dbReference>
<dbReference type="PROSITE" id="PS01011">
    <property type="entry name" value="FOLYLPOLYGLU_SYNT_1"/>
    <property type="match status" value="1"/>
</dbReference>
<dbReference type="Proteomes" id="UP000268162">
    <property type="component" value="Unassembled WGS sequence"/>
</dbReference>
<comment type="similarity">
    <text evidence="1">Belongs to the folylpolyglutamate synthase family.</text>
</comment>
<dbReference type="GO" id="GO:0005829">
    <property type="term" value="C:cytosol"/>
    <property type="evidence" value="ECO:0007669"/>
    <property type="project" value="TreeGrafter"/>
</dbReference>
<evidence type="ECO:0000256" key="5">
    <source>
        <dbReference type="ARBA" id="ARBA00022840"/>
    </source>
</evidence>
<keyword evidence="2 8" id="KW-0436">Ligase</keyword>
<keyword evidence="3" id="KW-0479">Metal-binding</keyword>
<dbReference type="STRING" id="215637.A0A4Q0A1T7"/>
<evidence type="ECO:0000256" key="2">
    <source>
        <dbReference type="ARBA" id="ARBA00022598"/>
    </source>
</evidence>
<sequence length="452" mass="48577">MASVPAGINLSCVNLTQVLEGLGHPERSLRVIQVGGTNGKGSVCACLTSILRAAGFTVGTFNSPHLLDPRDSIAINYTPISSEDWSRLQTRITEAELSLSSSSAPVRLTHFERLTCTAILWFAERQIDFAILEVGVGGRRDATSVCRDSVLVSVLTSIGLDHVGLIGNSLGEIAHEKSGIFVPGRVVIVADHRSPPLAMSGAASPVSVASSLSLGSVPPLPLTLNLATTSASSTTPRPDLYFDSPLLGSFQLANFAAAIHAVDALRRVYHMAIPDEAIQTGMAQCHWPGRLETRPFPGGFAPEVEMLIDGAHNMDSAMALSLFVDEEWRPLCASILRRSEGKAALDIIKQLVRPGDRLLIVPFTQPQGMPWVRCMEPGALAEEVRQTLPLANTSALESVLPCLSLPDALQLIRNTRWYESSGIVLCGSLYLVSDFYRLCVRPADSESLFTTL</sequence>
<organism evidence="8 9">
    <name type="scientific">Dimargaris cristalligena</name>
    <dbReference type="NCBI Taxonomy" id="215637"/>
    <lineage>
        <taxon>Eukaryota</taxon>
        <taxon>Fungi</taxon>
        <taxon>Fungi incertae sedis</taxon>
        <taxon>Zoopagomycota</taxon>
        <taxon>Kickxellomycotina</taxon>
        <taxon>Dimargaritomycetes</taxon>
        <taxon>Dimargaritales</taxon>
        <taxon>Dimargaritaceae</taxon>
        <taxon>Dimargaris</taxon>
    </lineage>
</organism>
<dbReference type="InterPro" id="IPR018109">
    <property type="entry name" value="Folylpolyglutamate_synth_CS"/>
</dbReference>
<dbReference type="GO" id="GO:0046872">
    <property type="term" value="F:metal ion binding"/>
    <property type="evidence" value="ECO:0007669"/>
    <property type="project" value="UniProtKB-KW"/>
</dbReference>
<reference evidence="9" key="1">
    <citation type="journal article" date="2018" name="Nat. Microbiol.">
        <title>Leveraging single-cell genomics to expand the fungal tree of life.</title>
        <authorList>
            <person name="Ahrendt S.R."/>
            <person name="Quandt C.A."/>
            <person name="Ciobanu D."/>
            <person name="Clum A."/>
            <person name="Salamov A."/>
            <person name="Andreopoulos B."/>
            <person name="Cheng J.F."/>
            <person name="Woyke T."/>
            <person name="Pelin A."/>
            <person name="Henrissat B."/>
            <person name="Reynolds N.K."/>
            <person name="Benny G.L."/>
            <person name="Smith M.E."/>
            <person name="James T.Y."/>
            <person name="Grigoriev I.V."/>
        </authorList>
    </citation>
    <scope>NUCLEOTIDE SEQUENCE [LARGE SCALE GENOMIC DNA]</scope>
    <source>
        <strain evidence="9">RSA 468</strain>
    </source>
</reference>
<protein>
    <submittedName>
        <fullName evidence="8">Mur ligase</fullName>
    </submittedName>
</protein>
<evidence type="ECO:0000259" key="7">
    <source>
        <dbReference type="Pfam" id="PF08245"/>
    </source>
</evidence>
<evidence type="ECO:0000313" key="8">
    <source>
        <dbReference type="EMBL" id="RKP39262.1"/>
    </source>
</evidence>
<dbReference type="AlphaFoldDB" id="A0A4Q0A1T7"/>
<dbReference type="SUPFAM" id="SSF53244">
    <property type="entry name" value="MurD-like peptide ligases, peptide-binding domain"/>
    <property type="match status" value="1"/>
</dbReference>
<dbReference type="GO" id="GO:0008841">
    <property type="term" value="F:dihydrofolate synthase activity"/>
    <property type="evidence" value="ECO:0007669"/>
    <property type="project" value="TreeGrafter"/>
</dbReference>
<keyword evidence="4" id="KW-0547">Nucleotide-binding</keyword>
<gene>
    <name evidence="8" type="ORF">BJ085DRAFT_17623</name>
</gene>
<evidence type="ECO:0000256" key="3">
    <source>
        <dbReference type="ARBA" id="ARBA00022723"/>
    </source>
</evidence>
<dbReference type="GO" id="GO:0004326">
    <property type="term" value="F:tetrahydrofolylpolyglutamate synthase activity"/>
    <property type="evidence" value="ECO:0007669"/>
    <property type="project" value="InterPro"/>
</dbReference>